<dbReference type="SUPFAM" id="SSF51735">
    <property type="entry name" value="NAD(P)-binding Rossmann-fold domains"/>
    <property type="match status" value="1"/>
</dbReference>
<dbReference type="PANTHER" id="PTHR43677:SF11">
    <property type="entry name" value="ZINC-CONTAINING ALCOHOL DEHYDROGENASE"/>
    <property type="match status" value="1"/>
</dbReference>
<dbReference type="InterPro" id="IPR051397">
    <property type="entry name" value="Zn-ADH-like_protein"/>
</dbReference>
<name>A0A101SK28_9ACTN</name>
<organism evidence="1 2">
    <name type="scientific">Streptomyces griseoruber</name>
    <dbReference type="NCBI Taxonomy" id="1943"/>
    <lineage>
        <taxon>Bacteria</taxon>
        <taxon>Bacillati</taxon>
        <taxon>Actinomycetota</taxon>
        <taxon>Actinomycetes</taxon>
        <taxon>Kitasatosporales</taxon>
        <taxon>Streptomycetaceae</taxon>
        <taxon>Streptomyces</taxon>
    </lineage>
</organism>
<dbReference type="AlphaFoldDB" id="A0A101SK28"/>
<dbReference type="EMBL" id="LMWW01000088">
    <property type="protein sequence ID" value="KUN75188.1"/>
    <property type="molecule type" value="Genomic_DNA"/>
</dbReference>
<protein>
    <recommendedName>
        <fullName evidence="3">Alcohol dehydrogenase</fullName>
    </recommendedName>
</protein>
<dbReference type="STRING" id="1943.AQJ64_43270"/>
<keyword evidence="2" id="KW-1185">Reference proteome</keyword>
<dbReference type="Gene3D" id="3.40.50.720">
    <property type="entry name" value="NAD(P)-binding Rossmann-like Domain"/>
    <property type="match status" value="1"/>
</dbReference>
<dbReference type="OrthoDB" id="9787435at2"/>
<comment type="caution">
    <text evidence="1">The sequence shown here is derived from an EMBL/GenBank/DDBJ whole genome shotgun (WGS) entry which is preliminary data.</text>
</comment>
<accession>A0A101SK28</accession>
<dbReference type="PANTHER" id="PTHR43677">
    <property type="entry name" value="SHORT-CHAIN DEHYDROGENASE/REDUCTASE"/>
    <property type="match status" value="1"/>
</dbReference>
<reference evidence="1 2" key="1">
    <citation type="submission" date="2015-10" db="EMBL/GenBank/DDBJ databases">
        <title>Draft genome sequence of Streptomyces griseoruber DSM 40281, type strain for the species Streptomyces griseoruber.</title>
        <authorList>
            <person name="Ruckert C."/>
            <person name="Winkler A."/>
            <person name="Kalinowski J."/>
            <person name="Kampfer P."/>
            <person name="Glaeser S."/>
        </authorList>
    </citation>
    <scope>NUCLEOTIDE SEQUENCE [LARGE SCALE GENOMIC DNA]</scope>
    <source>
        <strain evidence="1 2">DSM 40281</strain>
    </source>
</reference>
<proteinExistence type="predicted"/>
<dbReference type="RefSeq" id="WP_055631975.1">
    <property type="nucleotide sequence ID" value="NZ_KQ948793.1"/>
</dbReference>
<evidence type="ECO:0000313" key="2">
    <source>
        <dbReference type="Proteomes" id="UP000052982"/>
    </source>
</evidence>
<evidence type="ECO:0000313" key="1">
    <source>
        <dbReference type="EMBL" id="KUN75188.1"/>
    </source>
</evidence>
<dbReference type="InterPro" id="IPR011032">
    <property type="entry name" value="GroES-like_sf"/>
</dbReference>
<dbReference type="SUPFAM" id="SSF50129">
    <property type="entry name" value="GroES-like"/>
    <property type="match status" value="1"/>
</dbReference>
<dbReference type="InterPro" id="IPR036291">
    <property type="entry name" value="NAD(P)-bd_dom_sf"/>
</dbReference>
<dbReference type="Gene3D" id="3.90.180.10">
    <property type="entry name" value="Medium-chain alcohol dehydrogenases, catalytic domain"/>
    <property type="match status" value="1"/>
</dbReference>
<evidence type="ECO:0008006" key="3">
    <source>
        <dbReference type="Google" id="ProtNLM"/>
    </source>
</evidence>
<sequence>MKAAVVATAGGAVPEYQDFPEPEAGSGRQIVELVATAIHPVVRAKASGGHYSSTGQFPLVPAVDAVARTADGTLVYTGDVEEPWGTFAERMAITMALPLPDGIDPVSVAVGVNPGMSSWMPLTGHADEHGTPDTVVIIGVTGAAGGLAVQNAQALGVRRIIGVGRGADDLKHVAGLGAETVEITGTKEADAAAIGAALDGKAPDLVLDFLWGGAAEAAFQALAYVPGAGTTSYVEIGGAAGEEATVPASLLRSRPFRLSGSGIGSFDMRRYFVQVAAYVQLIADGKVKADAQAYPLSEVSQAWTAPAGPRPVLTVG</sequence>
<gene>
    <name evidence="1" type="ORF">AQJ64_43270</name>
</gene>
<dbReference type="Proteomes" id="UP000052982">
    <property type="component" value="Unassembled WGS sequence"/>
</dbReference>
<dbReference type="GO" id="GO:0016491">
    <property type="term" value="F:oxidoreductase activity"/>
    <property type="evidence" value="ECO:0007669"/>
    <property type="project" value="TreeGrafter"/>
</dbReference>